<evidence type="ECO:0000313" key="2">
    <source>
        <dbReference type="Proteomes" id="UP000014974"/>
    </source>
</evidence>
<evidence type="ECO:0000313" key="1">
    <source>
        <dbReference type="EMBL" id="EPR65792.1"/>
    </source>
</evidence>
<sequence length="244" mass="27831">MSCKSQQGNELLLEVKQLDKSYENLFVFYANLYDPATGGFYDSPEKKTAPRIESTCRVISRIDDNGLTNTIPDSLKQQWVGFLQSFQDADTGFFDDPNEHRNIDMRRGRALSYVKGAFRRLDASSKFPYPTIKNDDETEEDGLIHLKSVENFKNWLDTLGWEENPWRAGGTLSAQGNVISSLEETLQEQIVEAMFDFLAANQNENGFWVVVLCMFNFPEPLRSVRSMAYMIGKCQMPTTFSKAP</sequence>
<dbReference type="EMBL" id="ATNM01000174">
    <property type="protein sequence ID" value="EPR65792.1"/>
    <property type="molecule type" value="Genomic_DNA"/>
</dbReference>
<dbReference type="Proteomes" id="UP000014974">
    <property type="component" value="Unassembled WGS sequence"/>
</dbReference>
<proteinExistence type="predicted"/>
<comment type="caution">
    <text evidence="1">The sequence shown here is derived from an EMBL/GenBank/DDBJ whole genome shotgun (WGS) entry which is preliminary data.</text>
</comment>
<name>S7V897_9BACT</name>
<dbReference type="AlphaFoldDB" id="S7V897"/>
<protein>
    <submittedName>
        <fullName evidence="1">Uncharacterized protein</fullName>
    </submittedName>
</protein>
<gene>
    <name evidence="1" type="ORF">ADICYQ_5140</name>
</gene>
<dbReference type="eggNOG" id="ENOG5033YIG">
    <property type="taxonomic scope" value="Bacteria"/>
</dbReference>
<reference evidence="1 2" key="1">
    <citation type="journal article" date="2013" name="Genome Announc.">
        <title>Draft Genome Sequence of Cyclobacterium qasimii Strain M12-11BT, Isolated from Arctic Marine Sediment.</title>
        <authorList>
            <person name="Shivaji S."/>
            <person name="Ara S."/>
            <person name="Singh A."/>
            <person name="Kumar Pinnaka A."/>
        </authorList>
    </citation>
    <scope>NUCLEOTIDE SEQUENCE [LARGE SCALE GENOMIC DNA]</scope>
    <source>
        <strain evidence="1 2">M12-11B</strain>
    </source>
</reference>
<dbReference type="STRING" id="641524.ADICYQ_5140"/>
<organism evidence="1 2">
    <name type="scientific">Cyclobacterium qasimii M12-11B</name>
    <dbReference type="NCBI Taxonomy" id="641524"/>
    <lineage>
        <taxon>Bacteria</taxon>
        <taxon>Pseudomonadati</taxon>
        <taxon>Bacteroidota</taxon>
        <taxon>Cytophagia</taxon>
        <taxon>Cytophagales</taxon>
        <taxon>Cyclobacteriaceae</taxon>
        <taxon>Cyclobacterium</taxon>
    </lineage>
</organism>
<accession>S7V897</accession>